<dbReference type="SMART" id="SM00829">
    <property type="entry name" value="PKS_ER"/>
    <property type="match status" value="1"/>
</dbReference>
<dbReference type="InterPro" id="IPR013149">
    <property type="entry name" value="ADH-like_C"/>
</dbReference>
<evidence type="ECO:0000313" key="5">
    <source>
        <dbReference type="Proteomes" id="UP001501195"/>
    </source>
</evidence>
<proteinExistence type="predicted"/>
<dbReference type="InterPro" id="IPR011032">
    <property type="entry name" value="GroES-like_sf"/>
</dbReference>
<dbReference type="CDD" id="cd05286">
    <property type="entry name" value="QOR2"/>
    <property type="match status" value="1"/>
</dbReference>
<evidence type="ECO:0000256" key="1">
    <source>
        <dbReference type="ARBA" id="ARBA00022857"/>
    </source>
</evidence>
<keyword evidence="5" id="KW-1185">Reference proteome</keyword>
<dbReference type="InterPro" id="IPR020843">
    <property type="entry name" value="ER"/>
</dbReference>
<comment type="caution">
    <text evidence="4">The sequence shown here is derived from an EMBL/GenBank/DDBJ whole genome shotgun (WGS) entry which is preliminary data.</text>
</comment>
<dbReference type="EMBL" id="BAABIL010000141">
    <property type="protein sequence ID" value="GAA4971282.1"/>
    <property type="molecule type" value="Genomic_DNA"/>
</dbReference>
<evidence type="ECO:0000259" key="3">
    <source>
        <dbReference type="SMART" id="SM00829"/>
    </source>
</evidence>
<dbReference type="Pfam" id="PF08240">
    <property type="entry name" value="ADH_N"/>
    <property type="match status" value="1"/>
</dbReference>
<dbReference type="SUPFAM" id="SSF51735">
    <property type="entry name" value="NAD(P)-binding Rossmann-fold domains"/>
    <property type="match status" value="1"/>
</dbReference>
<organism evidence="4 5">
    <name type="scientific">Kineococcus glutinatus</name>
    <dbReference type="NCBI Taxonomy" id="1070872"/>
    <lineage>
        <taxon>Bacteria</taxon>
        <taxon>Bacillati</taxon>
        <taxon>Actinomycetota</taxon>
        <taxon>Actinomycetes</taxon>
        <taxon>Kineosporiales</taxon>
        <taxon>Kineosporiaceae</taxon>
        <taxon>Kineococcus</taxon>
    </lineage>
</organism>
<dbReference type="Gene3D" id="3.40.50.720">
    <property type="entry name" value="NAD(P)-binding Rossmann-like Domain"/>
    <property type="match status" value="1"/>
</dbReference>
<dbReference type="RefSeq" id="WP_345711420.1">
    <property type="nucleotide sequence ID" value="NZ_BAABIL010000141.1"/>
</dbReference>
<keyword evidence="1" id="KW-0521">NADP</keyword>
<dbReference type="Proteomes" id="UP001501195">
    <property type="component" value="Unassembled WGS sequence"/>
</dbReference>
<dbReference type="Gene3D" id="3.90.180.10">
    <property type="entry name" value="Medium-chain alcohol dehydrogenases, catalytic domain"/>
    <property type="match status" value="1"/>
</dbReference>
<gene>
    <name evidence="4" type="ORF">GCM10023225_11390</name>
</gene>
<dbReference type="InterPro" id="IPR036291">
    <property type="entry name" value="NAD(P)-bd_dom_sf"/>
</dbReference>
<dbReference type="InterPro" id="IPR013154">
    <property type="entry name" value="ADH-like_N"/>
</dbReference>
<sequence>MKAITIERTGGPEVLVPADVAEPTAGPGCVVVDVEAAGVNFIDVYHRDGTYPQPLPFRPGLEGAGRVREVGEGVEGFAAGDLVAWKGAPGSYAERVVVPAGELVPVPAGVGAETAAAVMLQGLTAHYLATSTHPVAAGEWAVVHAAAGGVGLLLTQIVKRRGGHVLATTSTPDKADLARAAGADEVAGYDDFAERARELTRGRGVAVVYDGVGRATFDAGLRALRPRGTFVLFGGASGQVPPFDLQRLNAAGSLYVTRPTLAHYTLDAAELRARAEELFGWIGAGELDVRVGGRHPLAQARRAHEDLQARRSTGKLLLLP</sequence>
<dbReference type="InterPro" id="IPR047618">
    <property type="entry name" value="QOR-like"/>
</dbReference>
<dbReference type="PANTHER" id="PTHR48106:SF13">
    <property type="entry name" value="QUINONE OXIDOREDUCTASE-RELATED"/>
    <property type="match status" value="1"/>
</dbReference>
<name>A0ABP9HIP0_9ACTN</name>
<accession>A0ABP9HIP0</accession>
<reference evidence="5" key="1">
    <citation type="journal article" date="2019" name="Int. J. Syst. Evol. Microbiol.">
        <title>The Global Catalogue of Microorganisms (GCM) 10K type strain sequencing project: providing services to taxonomists for standard genome sequencing and annotation.</title>
        <authorList>
            <consortium name="The Broad Institute Genomics Platform"/>
            <consortium name="The Broad Institute Genome Sequencing Center for Infectious Disease"/>
            <person name="Wu L."/>
            <person name="Ma J."/>
        </authorList>
    </citation>
    <scope>NUCLEOTIDE SEQUENCE [LARGE SCALE GENOMIC DNA]</scope>
    <source>
        <strain evidence="5">JCM 18126</strain>
    </source>
</reference>
<dbReference type="SUPFAM" id="SSF50129">
    <property type="entry name" value="GroES-like"/>
    <property type="match status" value="1"/>
</dbReference>
<protein>
    <submittedName>
        <fullName evidence="4">Quinone oxidoreductase</fullName>
    </submittedName>
</protein>
<dbReference type="Pfam" id="PF00107">
    <property type="entry name" value="ADH_zinc_N"/>
    <property type="match status" value="1"/>
</dbReference>
<evidence type="ECO:0000313" key="4">
    <source>
        <dbReference type="EMBL" id="GAA4971282.1"/>
    </source>
</evidence>
<keyword evidence="2" id="KW-0560">Oxidoreductase</keyword>
<feature type="domain" description="Enoyl reductase (ER)" evidence="3">
    <location>
        <begin position="10"/>
        <end position="318"/>
    </location>
</feature>
<dbReference type="PANTHER" id="PTHR48106">
    <property type="entry name" value="QUINONE OXIDOREDUCTASE PIG3-RELATED"/>
    <property type="match status" value="1"/>
</dbReference>
<evidence type="ECO:0000256" key="2">
    <source>
        <dbReference type="ARBA" id="ARBA00023002"/>
    </source>
</evidence>